<evidence type="ECO:0000313" key="3">
    <source>
        <dbReference type="Proteomes" id="UP000831113"/>
    </source>
</evidence>
<sequence>MPRVRRTIQDLTAPAMQGRGYVRGGDQKAAEYIRRRFRLIGLQPLAPNYTQSFPLDVNTFPGKLKLRLRTGSTRSLPLLGGYHKLRPGFDFIAAASSGGGQVGGTLSAAAITPFDTLLFSDPRAQLRFLQTPWQGKGVVRSVRDARRFNKLPPAVLQHLDSAAFLLTTVPKLTASLSAQQSRQVQLEVLDSVWRKCSVDGKEPAFATLRVQAELKRRYHTQNIIGYVRGKAQPDSFLIVTAHYDHLGTMGHRTYFPGANDNASGTAMMLELASYYARPENQPAYSIAFIAFGAEEAGLVGSQYFVEHPLLPLSHIRFLVNLDLLGTGAEGATVVNGRDLPVQFKLLQRLNEQSRAIPSVAARGRAANSDHFPFSERGVPAFFLYTRGGITAYHDVQDRAVTLPLTAFTGMFALIRDFLETLSVSHP</sequence>
<name>A0ABY4CWT4_9BACT</name>
<evidence type="ECO:0000313" key="2">
    <source>
        <dbReference type="EMBL" id="UOG74512.1"/>
    </source>
</evidence>
<accession>A0ABY4CWT4</accession>
<organism evidence="2 3">
    <name type="scientific">Hymenobacter tibetensis</name>
    <dbReference type="NCBI Taxonomy" id="497967"/>
    <lineage>
        <taxon>Bacteria</taxon>
        <taxon>Pseudomonadati</taxon>
        <taxon>Bacteroidota</taxon>
        <taxon>Cytophagia</taxon>
        <taxon>Cytophagales</taxon>
        <taxon>Hymenobacteraceae</taxon>
        <taxon>Hymenobacter</taxon>
    </lineage>
</organism>
<dbReference type="PANTHER" id="PTHR12147">
    <property type="entry name" value="METALLOPEPTIDASE M28 FAMILY MEMBER"/>
    <property type="match status" value="1"/>
</dbReference>
<dbReference type="RefSeq" id="WP_243797939.1">
    <property type="nucleotide sequence ID" value="NZ_CP094669.1"/>
</dbReference>
<dbReference type="Proteomes" id="UP000831113">
    <property type="component" value="Chromosome"/>
</dbReference>
<dbReference type="EMBL" id="CP094669">
    <property type="protein sequence ID" value="UOG74512.1"/>
    <property type="molecule type" value="Genomic_DNA"/>
</dbReference>
<dbReference type="Pfam" id="PF04389">
    <property type="entry name" value="Peptidase_M28"/>
    <property type="match status" value="1"/>
</dbReference>
<evidence type="ECO:0000259" key="1">
    <source>
        <dbReference type="Pfam" id="PF04389"/>
    </source>
</evidence>
<dbReference type="PANTHER" id="PTHR12147:SF26">
    <property type="entry name" value="PEPTIDASE M28 DOMAIN-CONTAINING PROTEIN"/>
    <property type="match status" value="1"/>
</dbReference>
<proteinExistence type="predicted"/>
<gene>
    <name evidence="2" type="ORF">MTX78_20635</name>
</gene>
<reference evidence="2 3" key="1">
    <citation type="submission" date="2022-03" db="EMBL/GenBank/DDBJ databases">
        <title>Hymenobactersp. isolated from the air.</title>
        <authorList>
            <person name="Won M."/>
            <person name="Kwon S.-W."/>
        </authorList>
    </citation>
    <scope>NUCLEOTIDE SEQUENCE [LARGE SCALE GENOMIC DNA]</scope>
    <source>
        <strain evidence="2 3">KACC 21982</strain>
    </source>
</reference>
<dbReference type="InterPro" id="IPR045175">
    <property type="entry name" value="M28_fam"/>
</dbReference>
<dbReference type="InterPro" id="IPR007484">
    <property type="entry name" value="Peptidase_M28"/>
</dbReference>
<feature type="domain" description="Peptidase M28" evidence="1">
    <location>
        <begin position="222"/>
        <end position="416"/>
    </location>
</feature>
<dbReference type="Gene3D" id="3.40.630.10">
    <property type="entry name" value="Zn peptidases"/>
    <property type="match status" value="1"/>
</dbReference>
<keyword evidence="3" id="KW-1185">Reference proteome</keyword>
<dbReference type="SUPFAM" id="SSF53187">
    <property type="entry name" value="Zn-dependent exopeptidases"/>
    <property type="match status" value="1"/>
</dbReference>
<protein>
    <submittedName>
        <fullName evidence="2">M28 family peptidase</fullName>
    </submittedName>
</protein>